<gene>
    <name evidence="11" type="ORF">BHQ10_006725</name>
</gene>
<dbReference type="GO" id="GO:0016705">
    <property type="term" value="F:oxidoreductase activity, acting on paired donors, with incorporation or reduction of molecular oxygen"/>
    <property type="evidence" value="ECO:0007669"/>
    <property type="project" value="InterPro"/>
</dbReference>
<dbReference type="SUPFAM" id="SSF48264">
    <property type="entry name" value="Cytochrome P450"/>
    <property type="match status" value="1"/>
</dbReference>
<evidence type="ECO:0000313" key="12">
    <source>
        <dbReference type="Proteomes" id="UP000249363"/>
    </source>
</evidence>
<evidence type="ECO:0000256" key="9">
    <source>
        <dbReference type="SAM" id="Phobius"/>
    </source>
</evidence>
<dbReference type="PRINTS" id="PR00463">
    <property type="entry name" value="EP450I"/>
</dbReference>
<keyword evidence="7" id="KW-0503">Monooxygenase</keyword>
<dbReference type="STRING" id="1196081.A0A364L4K9"/>
<dbReference type="GeneID" id="63795941"/>
<feature type="transmembrane region" description="Helical" evidence="9">
    <location>
        <begin position="437"/>
        <end position="455"/>
    </location>
</feature>
<evidence type="ECO:0000256" key="8">
    <source>
        <dbReference type="SAM" id="MobiDB-lite"/>
    </source>
</evidence>
<sequence>MDVVSIGRFMLYSLSLFFIYKILAQFKHIKRPPLPPGPKGKFLVGNLGDLPPPGQQEWQHWLRHKDAYGGISSVTIMGQTLVIVNDVRLAFDLLEKRSVKHSSRPKQVFAGEILGWENSLGLSPYNNRFRAIRKNMSKVLGSLTASARFNPLQEREAGHFLLHILDDPTNLTEHIRKEAGSVILKIAYGYTTEPHGRDPLVELAGQAMDQFARAAVPVKHLPDWFPGARFKEIGRLWGSTLSELTERPYAFVKQQMADGVNEPSFLSDLLQQPIANADDLFTVKCSAMSLFTAGADTTVSSLSCFFLAMILFPEVQQKAQEEIDRVVGTGRLPEIADRPNLPYLDAMVKEVLRWHPVAPMCLPHMTTEDDICEGYFIPKGSYIMPNVWFFTHDPAVYHNPMQFKPERFLATERHIPEPDPHTLVFGFGRRDLYFAEVFYMISEMFTQLSILFFYLRVFDSTVFRQCAIGISIFVVCFGAANTFSMIFQCTPISFFWDGWTGEYAGKCININTFSWIRAAFEIIIDLAIISLPIPLLLGLKLNWHKKLQILSMFSIGFLITLVSILRLESLVRFSKSTNITYENAPAVYWSVLECDIAIVCACMPALRIILGAIFPKYFGSNFNSVTGESRRTTRNEQQSVPKSDPEADPITKTIASWTVGPDDRSRTPSPVEMNNIEPEETKH</sequence>
<comment type="cofactor">
    <cofactor evidence="1">
        <name>heme</name>
        <dbReference type="ChEBI" id="CHEBI:30413"/>
    </cofactor>
</comment>
<evidence type="ECO:0000256" key="7">
    <source>
        <dbReference type="ARBA" id="ARBA00023033"/>
    </source>
</evidence>
<dbReference type="RefSeq" id="XP_040735229.1">
    <property type="nucleotide sequence ID" value="XM_040879343.1"/>
</dbReference>
<feature type="domain" description="Rhodopsin" evidence="10">
    <location>
        <begin position="431"/>
        <end position="610"/>
    </location>
</feature>
<evidence type="ECO:0000256" key="1">
    <source>
        <dbReference type="ARBA" id="ARBA00001971"/>
    </source>
</evidence>
<dbReference type="Proteomes" id="UP000249363">
    <property type="component" value="Unassembled WGS sequence"/>
</dbReference>
<evidence type="ECO:0000256" key="5">
    <source>
        <dbReference type="ARBA" id="ARBA00023002"/>
    </source>
</evidence>
<dbReference type="OrthoDB" id="2789670at2759"/>
<name>A0A364L4K9_TALAM</name>
<organism evidence="11 12">
    <name type="scientific">Talaromyces amestolkiae</name>
    <dbReference type="NCBI Taxonomy" id="1196081"/>
    <lineage>
        <taxon>Eukaryota</taxon>
        <taxon>Fungi</taxon>
        <taxon>Dikarya</taxon>
        <taxon>Ascomycota</taxon>
        <taxon>Pezizomycotina</taxon>
        <taxon>Eurotiomycetes</taxon>
        <taxon>Eurotiomycetidae</taxon>
        <taxon>Eurotiales</taxon>
        <taxon>Trichocomaceae</taxon>
        <taxon>Talaromyces</taxon>
        <taxon>Talaromyces sect. Talaromyces</taxon>
    </lineage>
</organism>
<evidence type="ECO:0000256" key="6">
    <source>
        <dbReference type="ARBA" id="ARBA00023004"/>
    </source>
</evidence>
<dbReference type="Pfam" id="PF20684">
    <property type="entry name" value="Fung_rhodopsin"/>
    <property type="match status" value="1"/>
</dbReference>
<feature type="transmembrane region" description="Helical" evidence="9">
    <location>
        <begin position="549"/>
        <end position="567"/>
    </location>
</feature>
<keyword evidence="3" id="KW-0349">Heme</keyword>
<keyword evidence="4" id="KW-0479">Metal-binding</keyword>
<dbReference type="InterPro" id="IPR049326">
    <property type="entry name" value="Rhodopsin_dom_fungi"/>
</dbReference>
<dbReference type="EMBL" id="MIKG01000013">
    <property type="protein sequence ID" value="RAO70713.1"/>
    <property type="molecule type" value="Genomic_DNA"/>
</dbReference>
<keyword evidence="9" id="KW-1133">Transmembrane helix</keyword>
<feature type="region of interest" description="Disordered" evidence="8">
    <location>
        <begin position="627"/>
        <end position="683"/>
    </location>
</feature>
<evidence type="ECO:0000256" key="4">
    <source>
        <dbReference type="ARBA" id="ARBA00022723"/>
    </source>
</evidence>
<feature type="transmembrane region" description="Helical" evidence="9">
    <location>
        <begin position="587"/>
        <end position="610"/>
    </location>
</feature>
<dbReference type="InterPro" id="IPR050364">
    <property type="entry name" value="Cytochrome_P450_fung"/>
</dbReference>
<dbReference type="GO" id="GO:0004497">
    <property type="term" value="F:monooxygenase activity"/>
    <property type="evidence" value="ECO:0007669"/>
    <property type="project" value="UniProtKB-KW"/>
</dbReference>
<feature type="transmembrane region" description="Helical" evidence="9">
    <location>
        <begin position="467"/>
        <end position="495"/>
    </location>
</feature>
<keyword evidence="9" id="KW-0472">Membrane</keyword>
<dbReference type="GO" id="GO:0020037">
    <property type="term" value="F:heme binding"/>
    <property type="evidence" value="ECO:0007669"/>
    <property type="project" value="InterPro"/>
</dbReference>
<dbReference type="InterPro" id="IPR002401">
    <property type="entry name" value="Cyt_P450_E_grp-I"/>
</dbReference>
<dbReference type="PANTHER" id="PTHR46300:SF7">
    <property type="entry name" value="P450, PUTATIVE (EUROFUNG)-RELATED"/>
    <property type="match status" value="1"/>
</dbReference>
<evidence type="ECO:0000313" key="11">
    <source>
        <dbReference type="EMBL" id="RAO70713.1"/>
    </source>
</evidence>
<accession>A0A364L4K9</accession>
<protein>
    <recommendedName>
        <fullName evidence="10">Rhodopsin domain-containing protein</fullName>
    </recommendedName>
</protein>
<reference evidence="11 12" key="1">
    <citation type="journal article" date="2017" name="Biotechnol. Biofuels">
        <title>Differential beta-glucosidase expression as a function of carbon source availability in Talaromyces amestolkiae: a genomic and proteomic approach.</title>
        <authorList>
            <person name="de Eugenio L.I."/>
            <person name="Mendez-Liter J.A."/>
            <person name="Nieto-Dominguez M."/>
            <person name="Alonso L."/>
            <person name="Gil-Munoz J."/>
            <person name="Barriuso J."/>
            <person name="Prieto A."/>
            <person name="Martinez M.J."/>
        </authorList>
    </citation>
    <scope>NUCLEOTIDE SEQUENCE [LARGE SCALE GENOMIC DNA]</scope>
    <source>
        <strain evidence="11 12">CIB</strain>
    </source>
</reference>
<dbReference type="CDD" id="cd11065">
    <property type="entry name" value="CYP64-like"/>
    <property type="match status" value="1"/>
</dbReference>
<dbReference type="Gene3D" id="1.10.630.10">
    <property type="entry name" value="Cytochrome P450"/>
    <property type="match status" value="1"/>
</dbReference>
<evidence type="ECO:0000256" key="2">
    <source>
        <dbReference type="ARBA" id="ARBA00010617"/>
    </source>
</evidence>
<dbReference type="GO" id="GO:0005506">
    <property type="term" value="F:iron ion binding"/>
    <property type="evidence" value="ECO:0007669"/>
    <property type="project" value="InterPro"/>
</dbReference>
<dbReference type="PANTHER" id="PTHR46300">
    <property type="entry name" value="P450, PUTATIVE (EUROFUNG)-RELATED-RELATED"/>
    <property type="match status" value="1"/>
</dbReference>
<keyword evidence="9" id="KW-0812">Transmembrane</keyword>
<keyword evidence="5" id="KW-0560">Oxidoreductase</keyword>
<comment type="caution">
    <text evidence="11">The sequence shown here is derived from an EMBL/GenBank/DDBJ whole genome shotgun (WGS) entry which is preliminary data.</text>
</comment>
<dbReference type="InterPro" id="IPR001128">
    <property type="entry name" value="Cyt_P450"/>
</dbReference>
<dbReference type="InterPro" id="IPR036396">
    <property type="entry name" value="Cyt_P450_sf"/>
</dbReference>
<evidence type="ECO:0000259" key="10">
    <source>
        <dbReference type="Pfam" id="PF20684"/>
    </source>
</evidence>
<evidence type="ECO:0000256" key="3">
    <source>
        <dbReference type="ARBA" id="ARBA00022617"/>
    </source>
</evidence>
<keyword evidence="6" id="KW-0408">Iron</keyword>
<keyword evidence="12" id="KW-1185">Reference proteome</keyword>
<comment type="similarity">
    <text evidence="2">Belongs to the cytochrome P450 family.</text>
</comment>
<dbReference type="Pfam" id="PF00067">
    <property type="entry name" value="p450"/>
    <property type="match status" value="1"/>
</dbReference>
<proteinExistence type="inferred from homology"/>
<dbReference type="AlphaFoldDB" id="A0A364L4K9"/>
<feature type="transmembrane region" description="Helical" evidence="9">
    <location>
        <begin position="515"/>
        <end position="537"/>
    </location>
</feature>